<keyword evidence="4 13" id="KW-0812">Transmembrane</keyword>
<dbReference type="PANTHER" id="PTHR18966">
    <property type="entry name" value="IONOTROPIC GLUTAMATE RECEPTOR"/>
    <property type="match status" value="1"/>
</dbReference>
<proteinExistence type="predicted"/>
<dbReference type="InterPro" id="IPR001508">
    <property type="entry name" value="Iono_Glu_rcpt_met"/>
</dbReference>
<dbReference type="SMART" id="SM00918">
    <property type="entry name" value="Lig_chan-Glu_bd"/>
    <property type="match status" value="1"/>
</dbReference>
<feature type="domain" description="Ionotropic glutamate receptor C-terminal" evidence="14">
    <location>
        <begin position="31"/>
        <end position="227"/>
    </location>
</feature>
<dbReference type="Pfam" id="PF00060">
    <property type="entry name" value="Lig_chan"/>
    <property type="match status" value="1"/>
</dbReference>
<dbReference type="GO" id="GO:0034220">
    <property type="term" value="P:monoatomic ion transmembrane transport"/>
    <property type="evidence" value="ECO:0007669"/>
    <property type="project" value="UniProtKB-KW"/>
</dbReference>
<feature type="domain" description="Ionotropic glutamate receptor L-glutamate and glycine-binding" evidence="15">
    <location>
        <begin position="41"/>
        <end position="111"/>
    </location>
</feature>
<comment type="caution">
    <text evidence="16">The sequence shown here is derived from an EMBL/GenBank/DDBJ whole genome shotgun (WGS) entry which is preliminary data.</text>
</comment>
<evidence type="ECO:0000256" key="8">
    <source>
        <dbReference type="ARBA" id="ARBA00023170"/>
    </source>
</evidence>
<keyword evidence="3" id="KW-1003">Cell membrane</keyword>
<dbReference type="Gene3D" id="3.40.190.10">
    <property type="entry name" value="Periplasmic binding protein-like II"/>
    <property type="match status" value="1"/>
</dbReference>
<keyword evidence="17" id="KW-1185">Reference proteome</keyword>
<dbReference type="FunFam" id="3.40.190.10:FF:000024">
    <property type="entry name" value="Glutamate receptor, ionotropic, delta 1"/>
    <property type="match status" value="1"/>
</dbReference>
<evidence type="ECO:0000256" key="1">
    <source>
        <dbReference type="ARBA" id="ARBA00004651"/>
    </source>
</evidence>
<dbReference type="GO" id="GO:0005886">
    <property type="term" value="C:plasma membrane"/>
    <property type="evidence" value="ECO:0007669"/>
    <property type="project" value="UniProtKB-SubCell"/>
</dbReference>
<keyword evidence="11" id="KW-0407">Ion channel</keyword>
<evidence type="ECO:0000256" key="11">
    <source>
        <dbReference type="ARBA" id="ARBA00023303"/>
    </source>
</evidence>
<dbReference type="Pfam" id="PF10613">
    <property type="entry name" value="Lig_chan-Glu_bd"/>
    <property type="match status" value="1"/>
</dbReference>
<evidence type="ECO:0000256" key="4">
    <source>
        <dbReference type="ARBA" id="ARBA00022692"/>
    </source>
</evidence>
<dbReference type="AlphaFoldDB" id="A0ABD2PIQ5"/>
<feature type="transmembrane region" description="Helical" evidence="13">
    <location>
        <begin position="167"/>
        <end position="186"/>
    </location>
</feature>
<feature type="non-terminal residue" evidence="16">
    <location>
        <position position="232"/>
    </location>
</feature>
<dbReference type="EMBL" id="JBJKFK010007761">
    <property type="protein sequence ID" value="KAL3307292.1"/>
    <property type="molecule type" value="Genomic_DNA"/>
</dbReference>
<dbReference type="InterPro" id="IPR019594">
    <property type="entry name" value="Glu/Gly-bd"/>
</dbReference>
<sequence length="232" mass="26901">SSDGAEEKTGLVLRTSKELSKAAREYIRGQTLRVTTRPEAPYVIYKLERKLDENYSTDPRNWTGMCMDILENISKNLGFNYKIYVVADGEFGKVNRTDNTRWTGMIGDLMEEKVDLALASLTISSERNEVIKFTTPYKNLGISIMYRKPAKETFFYLRFLEPFSKAVWGYVLTAYIMVSFVLYFIARFTPYEWYNPHPCNQDSEIIENNFSMMNSLWFVIGSLMQQGIDIVP</sequence>
<dbReference type="FunFam" id="1.10.287.70:FF:000134">
    <property type="entry name" value="Glutamate receptor, ionotropic kainate"/>
    <property type="match status" value="1"/>
</dbReference>
<dbReference type="PRINTS" id="PR00177">
    <property type="entry name" value="NMDARECEPTOR"/>
</dbReference>
<evidence type="ECO:0000313" key="16">
    <source>
        <dbReference type="EMBL" id="KAL3307292.1"/>
    </source>
</evidence>
<keyword evidence="7 13" id="KW-0472">Membrane</keyword>
<comment type="subcellular location">
    <subcellularLocation>
        <location evidence="1">Cell membrane</location>
        <topology evidence="1">Multi-pass membrane protein</topology>
    </subcellularLocation>
</comment>
<evidence type="ECO:0000256" key="6">
    <source>
        <dbReference type="ARBA" id="ARBA00023065"/>
    </source>
</evidence>
<evidence type="ECO:0000256" key="3">
    <source>
        <dbReference type="ARBA" id="ARBA00022475"/>
    </source>
</evidence>
<gene>
    <name evidence="16" type="primary">GRIK1_6</name>
    <name evidence="16" type="ORF">Ciccas_014198</name>
</gene>
<keyword evidence="2" id="KW-0813">Transport</keyword>
<dbReference type="InterPro" id="IPR015683">
    <property type="entry name" value="Ionotropic_Glu_rcpt"/>
</dbReference>
<evidence type="ECO:0000256" key="2">
    <source>
        <dbReference type="ARBA" id="ARBA00022448"/>
    </source>
</evidence>
<keyword evidence="10" id="KW-1071">Ligand-gated ion channel</keyword>
<evidence type="ECO:0000256" key="13">
    <source>
        <dbReference type="SAM" id="Phobius"/>
    </source>
</evidence>
<dbReference type="InterPro" id="IPR001320">
    <property type="entry name" value="Iontro_rcpt_C"/>
</dbReference>
<feature type="non-terminal residue" evidence="16">
    <location>
        <position position="1"/>
    </location>
</feature>
<evidence type="ECO:0000256" key="9">
    <source>
        <dbReference type="ARBA" id="ARBA00023180"/>
    </source>
</evidence>
<evidence type="ECO:0000259" key="15">
    <source>
        <dbReference type="SMART" id="SM00918"/>
    </source>
</evidence>
<organism evidence="16 17">
    <name type="scientific">Cichlidogyrus casuarinus</name>
    <dbReference type="NCBI Taxonomy" id="1844966"/>
    <lineage>
        <taxon>Eukaryota</taxon>
        <taxon>Metazoa</taxon>
        <taxon>Spiralia</taxon>
        <taxon>Lophotrochozoa</taxon>
        <taxon>Platyhelminthes</taxon>
        <taxon>Monogenea</taxon>
        <taxon>Monopisthocotylea</taxon>
        <taxon>Dactylogyridea</taxon>
        <taxon>Ancyrocephalidae</taxon>
        <taxon>Cichlidogyrus</taxon>
    </lineage>
</organism>
<reference evidence="16 17" key="1">
    <citation type="submission" date="2024-11" db="EMBL/GenBank/DDBJ databases">
        <title>Adaptive evolution of stress response genes in parasites aligns with host niche diversity.</title>
        <authorList>
            <person name="Hahn C."/>
            <person name="Resl P."/>
        </authorList>
    </citation>
    <scope>NUCLEOTIDE SEQUENCE [LARGE SCALE GENOMIC DNA]</scope>
    <source>
        <strain evidence="16">EGGRZ-B1_66</strain>
        <tissue evidence="16">Body</tissue>
    </source>
</reference>
<dbReference type="SUPFAM" id="SSF53850">
    <property type="entry name" value="Periplasmic binding protein-like II"/>
    <property type="match status" value="1"/>
</dbReference>
<evidence type="ECO:0000256" key="7">
    <source>
        <dbReference type="ARBA" id="ARBA00023136"/>
    </source>
</evidence>
<evidence type="ECO:0000313" key="17">
    <source>
        <dbReference type="Proteomes" id="UP001626550"/>
    </source>
</evidence>
<accession>A0ABD2PIQ5</accession>
<evidence type="ECO:0000256" key="12">
    <source>
        <dbReference type="PIRSR" id="PIRSR601508-1"/>
    </source>
</evidence>
<dbReference type="SMART" id="SM00079">
    <property type="entry name" value="PBPe"/>
    <property type="match status" value="1"/>
</dbReference>
<keyword evidence="5 13" id="KW-1133">Transmembrane helix</keyword>
<feature type="binding site" evidence="12">
    <location>
        <position position="122"/>
    </location>
    <ligand>
        <name>L-glutamate</name>
        <dbReference type="ChEBI" id="CHEBI:29985"/>
    </ligand>
</feature>
<name>A0ABD2PIQ5_9PLAT</name>
<keyword evidence="6" id="KW-0406">Ion transport</keyword>
<keyword evidence="8 16" id="KW-0675">Receptor</keyword>
<keyword evidence="9" id="KW-0325">Glycoprotein</keyword>
<dbReference type="Proteomes" id="UP001626550">
    <property type="component" value="Unassembled WGS sequence"/>
</dbReference>
<protein>
    <submittedName>
        <fullName evidence="16">Glutamate receptor ionotropic, kainate 1</fullName>
    </submittedName>
</protein>
<evidence type="ECO:0000259" key="14">
    <source>
        <dbReference type="SMART" id="SM00079"/>
    </source>
</evidence>
<feature type="binding site" evidence="12">
    <location>
        <position position="127"/>
    </location>
    <ligand>
        <name>L-glutamate</name>
        <dbReference type="ChEBI" id="CHEBI:29985"/>
    </ligand>
</feature>
<dbReference type="Gene3D" id="1.10.287.70">
    <property type="match status" value="1"/>
</dbReference>
<evidence type="ECO:0000256" key="10">
    <source>
        <dbReference type="ARBA" id="ARBA00023286"/>
    </source>
</evidence>
<evidence type="ECO:0000256" key="5">
    <source>
        <dbReference type="ARBA" id="ARBA00022989"/>
    </source>
</evidence>